<keyword evidence="6" id="KW-0539">Nucleus</keyword>
<dbReference type="PANTHER" id="PTHR46239">
    <property type="entry name" value="DNA REPAIR PROTEIN RAD51 HOMOLOG 3 RAD51C"/>
    <property type="match status" value="1"/>
</dbReference>
<evidence type="ECO:0000256" key="7">
    <source>
        <dbReference type="ARBA" id="ARBA00040674"/>
    </source>
</evidence>
<keyword evidence="4" id="KW-0067">ATP-binding</keyword>
<gene>
    <name evidence="9" type="primary">RA51C</name>
    <name evidence="9" type="ORF">TR96396</name>
</gene>
<dbReference type="InterPro" id="IPR020588">
    <property type="entry name" value="RecA_ATP-bd"/>
</dbReference>
<dbReference type="Gene3D" id="3.40.50.300">
    <property type="entry name" value="P-loop containing nucleotide triphosphate hydrolases"/>
    <property type="match status" value="1"/>
</dbReference>
<dbReference type="CDD" id="cd19492">
    <property type="entry name" value="Rad51C"/>
    <property type="match status" value="1"/>
</dbReference>
<reference evidence="9" key="1">
    <citation type="submission" date="2016-01" db="EMBL/GenBank/DDBJ databases">
        <title>Reference transcriptome for the parasite Schistocephalus solidus: insights into the molecular evolution of parasitism.</title>
        <authorList>
            <person name="Hebert F.O."/>
            <person name="Grambauer S."/>
            <person name="Barber I."/>
            <person name="Landry C.R."/>
            <person name="Aubin-Horth N."/>
        </authorList>
    </citation>
    <scope>NUCLEOTIDE SEQUENCE</scope>
</reference>
<evidence type="ECO:0000259" key="8">
    <source>
        <dbReference type="PROSITE" id="PS50162"/>
    </source>
</evidence>
<dbReference type="GO" id="GO:0005657">
    <property type="term" value="C:replication fork"/>
    <property type="evidence" value="ECO:0007669"/>
    <property type="project" value="TreeGrafter"/>
</dbReference>
<organism evidence="9">
    <name type="scientific">Schistocephalus solidus</name>
    <name type="common">Tapeworm</name>
    <dbReference type="NCBI Taxonomy" id="70667"/>
    <lineage>
        <taxon>Eukaryota</taxon>
        <taxon>Metazoa</taxon>
        <taxon>Spiralia</taxon>
        <taxon>Lophotrochozoa</taxon>
        <taxon>Platyhelminthes</taxon>
        <taxon>Cestoda</taxon>
        <taxon>Eucestoda</taxon>
        <taxon>Diphyllobothriidea</taxon>
        <taxon>Diphyllobothriidae</taxon>
        <taxon>Schistocephalus</taxon>
    </lineage>
</organism>
<dbReference type="EMBL" id="GEEE01000579">
    <property type="protein sequence ID" value="JAP62646.1"/>
    <property type="molecule type" value="Transcribed_RNA"/>
</dbReference>
<dbReference type="InterPro" id="IPR013632">
    <property type="entry name" value="Rad51_C"/>
</dbReference>
<name>A0A0V0JAQ9_SCHSO</name>
<keyword evidence="3" id="KW-0227">DNA damage</keyword>
<feature type="domain" description="RecA family profile 1" evidence="8">
    <location>
        <begin position="102"/>
        <end position="309"/>
    </location>
</feature>
<dbReference type="GO" id="GO:0033063">
    <property type="term" value="C:Rad51B-Rad51C-Rad51D-XRCC2 complex"/>
    <property type="evidence" value="ECO:0007669"/>
    <property type="project" value="TreeGrafter"/>
</dbReference>
<evidence type="ECO:0000256" key="6">
    <source>
        <dbReference type="ARBA" id="ARBA00023242"/>
    </source>
</evidence>
<dbReference type="GO" id="GO:0007131">
    <property type="term" value="P:reciprocal meiotic recombination"/>
    <property type="evidence" value="ECO:0007669"/>
    <property type="project" value="TreeGrafter"/>
</dbReference>
<evidence type="ECO:0000256" key="5">
    <source>
        <dbReference type="ARBA" id="ARBA00023204"/>
    </source>
</evidence>
<dbReference type="Pfam" id="PF08423">
    <property type="entry name" value="Rad51"/>
    <property type="match status" value="2"/>
</dbReference>
<dbReference type="GO" id="GO:0033065">
    <property type="term" value="C:Rad51C-XRCC3 complex"/>
    <property type="evidence" value="ECO:0007669"/>
    <property type="project" value="TreeGrafter"/>
</dbReference>
<comment type="subcellular location">
    <subcellularLocation>
        <location evidence="1">Nucleus</location>
    </subcellularLocation>
</comment>
<proteinExistence type="predicted"/>
<accession>A0A0V0JAQ9</accession>
<dbReference type="PIRSF" id="PIRSF005856">
    <property type="entry name" value="Rad51"/>
    <property type="match status" value="1"/>
</dbReference>
<sequence length="386" mass="42283">MLADPDFRELVTLPLPTQVLRAFIRSGYTSVGEACGLSVDQISSLCGIHRQKATSVLEILQNYSRLSVFGSVGSTARDLFQPHTALELLKLEGHKADNGTSESGHILTMCKSFDDLLDGGFPCGRITEVCGQPGIGKTQFCLQTCLTVQLPKWCSGLSGEAVFIDTEGSFMTKRLFQMGESLVTHCNKRIVPELKKLLSLSAKESADTDEGSAYAKVLASLPTPESLLRGVHYIRCTDYLQLLAATRRLPDFCRYHPDVRLIVVDSVALPFRYEFDCIPQRNRLLAALSQALLSVAGSQNAAVIVTNQITTRFNAMDGRDTSFNETGGNQLVPALGDSWGHICSIRLLLERSFDDRGQLAKLLKHPGRPPGTARYQVTADGVRDVF</sequence>
<dbReference type="GO" id="GO:0140664">
    <property type="term" value="F:ATP-dependent DNA damage sensor activity"/>
    <property type="evidence" value="ECO:0007669"/>
    <property type="project" value="InterPro"/>
</dbReference>
<dbReference type="GO" id="GO:0000400">
    <property type="term" value="F:four-way junction DNA binding"/>
    <property type="evidence" value="ECO:0007669"/>
    <property type="project" value="TreeGrafter"/>
</dbReference>
<dbReference type="InterPro" id="IPR052093">
    <property type="entry name" value="HR_Repair_Mediator"/>
</dbReference>
<evidence type="ECO:0000256" key="2">
    <source>
        <dbReference type="ARBA" id="ARBA00022741"/>
    </source>
</evidence>
<dbReference type="InterPro" id="IPR016467">
    <property type="entry name" value="DNA_recomb/repair_RecA-like"/>
</dbReference>
<keyword evidence="2" id="KW-0547">Nucleotide-binding</keyword>
<evidence type="ECO:0000313" key="9">
    <source>
        <dbReference type="EMBL" id="JAP62646.1"/>
    </source>
</evidence>
<dbReference type="GO" id="GO:0000707">
    <property type="term" value="P:meiotic DNA recombinase assembly"/>
    <property type="evidence" value="ECO:0007669"/>
    <property type="project" value="TreeGrafter"/>
</dbReference>
<evidence type="ECO:0000256" key="3">
    <source>
        <dbReference type="ARBA" id="ARBA00022763"/>
    </source>
</evidence>
<dbReference type="AlphaFoldDB" id="A0A0V0JAQ9"/>
<dbReference type="GO" id="GO:0008821">
    <property type="term" value="F:crossover junction DNA endonuclease activity"/>
    <property type="evidence" value="ECO:0007669"/>
    <property type="project" value="TreeGrafter"/>
</dbReference>
<protein>
    <recommendedName>
        <fullName evidence="7">DNA repair protein RAD51 homolog 3</fullName>
    </recommendedName>
</protein>
<dbReference type="PANTHER" id="PTHR46239:SF1">
    <property type="entry name" value="DNA REPAIR PROTEIN RAD51 HOMOLOG 3"/>
    <property type="match status" value="1"/>
</dbReference>
<dbReference type="InterPro" id="IPR027417">
    <property type="entry name" value="P-loop_NTPase"/>
</dbReference>
<dbReference type="SUPFAM" id="SSF52540">
    <property type="entry name" value="P-loop containing nucleoside triphosphate hydrolases"/>
    <property type="match status" value="1"/>
</dbReference>
<evidence type="ECO:0000256" key="4">
    <source>
        <dbReference type="ARBA" id="ARBA00022840"/>
    </source>
</evidence>
<keyword evidence="5" id="KW-0234">DNA repair</keyword>
<dbReference type="PROSITE" id="PS50162">
    <property type="entry name" value="RECA_2"/>
    <property type="match status" value="1"/>
</dbReference>
<dbReference type="GO" id="GO:0005524">
    <property type="term" value="F:ATP binding"/>
    <property type="evidence" value="ECO:0007669"/>
    <property type="project" value="UniProtKB-KW"/>
</dbReference>
<evidence type="ECO:0000256" key="1">
    <source>
        <dbReference type="ARBA" id="ARBA00004123"/>
    </source>
</evidence>